<keyword evidence="4" id="KW-0732">Signal</keyword>
<protein>
    <submittedName>
        <fullName evidence="5">U50-Liphistoxin-Lth1a_1</fullName>
    </submittedName>
</protein>
<accession>A0A4Q8K0W5</accession>
<keyword evidence="3" id="KW-1015">Disulfide bond</keyword>
<feature type="chain" id="PRO_5020687831" evidence="4">
    <location>
        <begin position="22"/>
        <end position="79"/>
    </location>
</feature>
<evidence type="ECO:0000256" key="4">
    <source>
        <dbReference type="SAM" id="SignalP"/>
    </source>
</evidence>
<dbReference type="AlphaFoldDB" id="A0A4Q8K0W5"/>
<dbReference type="SUPFAM" id="SSF57059">
    <property type="entry name" value="omega toxin-like"/>
    <property type="match status" value="1"/>
</dbReference>
<evidence type="ECO:0000313" key="5">
    <source>
        <dbReference type="EMBL" id="SNX32728.1"/>
    </source>
</evidence>
<reference evidence="5" key="2">
    <citation type="submission" date="2019-05" db="EMBL/GenBank/DDBJ databases">
        <title>Unravelling the molecular evolution of spider venoms.</title>
        <authorList>
            <person name="Pineda S."/>
        </authorList>
    </citation>
    <scope>NUCLEOTIDE SEQUENCE</scope>
</reference>
<evidence type="ECO:0000256" key="2">
    <source>
        <dbReference type="ARBA" id="ARBA00022525"/>
    </source>
</evidence>
<reference evidence="5" key="1">
    <citation type="submission" date="2017-05" db="EMBL/GenBank/DDBJ databases">
        <authorList>
            <person name="QRISCLOUD D."/>
        </authorList>
    </citation>
    <scope>NUCLEOTIDE SEQUENCE</scope>
</reference>
<evidence type="ECO:0000256" key="1">
    <source>
        <dbReference type="ARBA" id="ARBA00004613"/>
    </source>
</evidence>
<dbReference type="GO" id="GO:0005576">
    <property type="term" value="C:extracellular region"/>
    <property type="evidence" value="ECO:0007669"/>
    <property type="project" value="UniProtKB-SubCell"/>
</dbReference>
<feature type="signal peptide" evidence="4">
    <location>
        <begin position="1"/>
        <end position="21"/>
    </location>
</feature>
<sequence>MKTTTLFVIAALFVLSVVSYASESKELDLRDALFSDNSQERECKYLFGSCMKDGDCCEHLECTKKDGWCRWDGTFRRMD</sequence>
<keyword evidence="2" id="KW-0964">Secreted</keyword>
<dbReference type="GO" id="GO:0008200">
    <property type="term" value="F:ion channel inhibitor activity"/>
    <property type="evidence" value="ECO:0007669"/>
    <property type="project" value="InterPro"/>
</dbReference>
<proteinExistence type="predicted"/>
<dbReference type="InterPro" id="IPR011696">
    <property type="entry name" value="Huwentoxin-1"/>
</dbReference>
<comment type="subcellular location">
    <subcellularLocation>
        <location evidence="1">Secreted</location>
    </subcellularLocation>
</comment>
<evidence type="ECO:0000256" key="3">
    <source>
        <dbReference type="ARBA" id="ARBA00023157"/>
    </source>
</evidence>
<dbReference type="EMBL" id="HAHM01000007">
    <property type="protein sequence ID" value="SNX32728.1"/>
    <property type="molecule type" value="Transcribed_RNA"/>
</dbReference>
<organism evidence="5">
    <name type="scientific">Liphistius thaleban</name>
    <dbReference type="NCBI Taxonomy" id="1905330"/>
    <lineage>
        <taxon>Eukaryota</taxon>
        <taxon>Metazoa</taxon>
        <taxon>Ecdysozoa</taxon>
        <taxon>Arthropoda</taxon>
        <taxon>Chelicerata</taxon>
        <taxon>Arachnida</taxon>
        <taxon>Araneae</taxon>
        <taxon>Mesothelae</taxon>
        <taxon>Liphistiidae</taxon>
        <taxon>Liphistius</taxon>
    </lineage>
</organism>
<name>A0A4Q8K0W5_9ARAC</name>
<dbReference type="Pfam" id="PF07740">
    <property type="entry name" value="Toxin_12"/>
    <property type="match status" value="1"/>
</dbReference>